<dbReference type="PANTHER" id="PTHR40050:SF1">
    <property type="entry name" value="INNER SPORE COAT PROTEIN H"/>
    <property type="match status" value="1"/>
</dbReference>
<evidence type="ECO:0000259" key="3">
    <source>
        <dbReference type="PROSITE" id="PS51841"/>
    </source>
</evidence>
<feature type="compositionally biased region" description="Basic residues" evidence="1">
    <location>
        <begin position="794"/>
        <end position="807"/>
    </location>
</feature>
<dbReference type="PANTHER" id="PTHR40050">
    <property type="entry name" value="INNER SPORE COAT PROTEIN H"/>
    <property type="match status" value="1"/>
</dbReference>
<dbReference type="InterPro" id="IPR035986">
    <property type="entry name" value="PKD_dom_sf"/>
</dbReference>
<dbReference type="Gene3D" id="2.60.40.10">
    <property type="entry name" value="Immunoglobulins"/>
    <property type="match status" value="2"/>
</dbReference>
<dbReference type="Proteomes" id="UP001321498">
    <property type="component" value="Chromosome"/>
</dbReference>
<feature type="compositionally biased region" description="Basic and acidic residues" evidence="1">
    <location>
        <begin position="781"/>
        <end position="790"/>
    </location>
</feature>
<dbReference type="Pfam" id="PF08757">
    <property type="entry name" value="CotH"/>
    <property type="match status" value="1"/>
</dbReference>
<dbReference type="Pfam" id="PF00932">
    <property type="entry name" value="LTD"/>
    <property type="match status" value="2"/>
</dbReference>
<sequence>MRAPSATHRRALAFSEGPPNGGRTRSARCVGDLDSLLAAGGLVVAGAAPAFADPGGVVISEINYHAPNTIGTTAVDDLGDFIELANSSAAPIDLSGWSFTEGVLFTFPAGTVLAGDDRIVVAQDSAMFSSIYGTAPDYVWTAGEKLKNSTEPITLVDAAATTIDKVTYADTAPWPGAPDGTGPSLELRDLFSDNTLAESWGPSTGNGGTPGGTNSIEGTAPAPTITGVTATPARPNPDQPVQITATLPKGASATLTYKILFGADVAVPFLDDLASPGGANDGVYAASIPGQAQGSLIRYRIDGTKAGVGFSEPAAGDTAKYRGVVVLNPSVSTQLPVIEWFMEDSVYNDLRANHREDDVQGAAVWSYNGQVYDNVLMNIRGGVSRQANKNNWKVELPKGYEWDMGGKLPYALDEFALQNLVTANADIAWDTVEKAGARSLTIIPVRTQRNGQFWSLGRIMETEDGTWRDDQGVDDWAIYKGDGGSVGRTSSQAVLQANAWLDKKTREDEDYTDVWTLSNTVDANPSAAQQAWIYQNVNVPELINYMAINSLIRHQDSGWHNWWLARDTEGTGRWEMWHWDLDLTFGNPTTDDKGLFLTPDTSNNFTQAMLAYPEFKEMFYRRLRTLADQFLTPGQYEAQWDAIAGPTTSDWTLDRAMWGSTAQSGARSRFITGLADRRNAIANNTPALVPTSQSASANVVINEIQYKAANTGDDWVELANPGSTAVDISGWTLSGGIDLTIQAGTVLPAGAASSSSPTTSRSAPPTRQPTASSAASSTGAVERRRGDHPQGGHAHGRHRDLRQHRPLARGCERHRPVARARLAHRRQLRPGQLARDVDDGRHARLCEHGRRDPVQPGADRVVHQHGERARRERQRVRVERQQRNGHGLLVELGRRHRRRNRRDRDAHLRSGGDLHGHAHRHGQRRRDGFHDPAGHRDGRHHASPAGTLAADTFGRTSTGSFGTAETGGAWTVSGTASNYSVANGTGRFSTAAGSERNAYLNSVSSNSSDLRVSVALTRPTASTVYVGAYGRRVGSDYYRARASVSTSGAVVLQLQHGTTTLRTGTVSGLTFNNGDTLQLRVQVTGTSPTTIQAKVWKSGTEEPFNWTLTTTDTTAALQAAGSVGLYAYTSSGGAPSPNVVSWDNLSVTGAGGGTPTNAAPTAAFSSTTNALTANVNGSGSTDSDGTIAGYSWNWGDNTAAGTGATATHTYATAGTYTVTLTVTDNGGATGTVSHQVAVSATPPANTPPTAAFTSTVNGLTASLNGSTSSDPGGSIATYAWQFGDGTTGTGATTSHAYATAGTYQVTLTVTDNQGATGTVTNPVTVTSTPPAGAAFAADTFERTSTNGFGTAQTGGAWTVSSTTSNYAVNGGTGKFTDPAGSERNAYLVGASSASTDLTFSAAFARPTSGTVYVGGYGRRVGTESYRPRVTVTASGVVALQLQRVNGTTLTTLRSGTVAGLTFGASDSLSFRIQVFGTTTPTVQAKVWRTGTAEPAAWTLTATDTAATTALRGAGSIGLYSYYSSGSTPSPVTINWDNLTARPVQ</sequence>
<feature type="region of interest" description="Disordered" evidence="1">
    <location>
        <begin position="1"/>
        <end position="25"/>
    </location>
</feature>
<gene>
    <name evidence="4" type="ORF">GCM10025866_18810</name>
</gene>
<dbReference type="SUPFAM" id="SSF49299">
    <property type="entry name" value="PKD domain"/>
    <property type="match status" value="2"/>
</dbReference>
<dbReference type="Pfam" id="PF18911">
    <property type="entry name" value="PKD_4"/>
    <property type="match status" value="2"/>
</dbReference>
<accession>A0ABN6XLX6</accession>
<evidence type="ECO:0000313" key="5">
    <source>
        <dbReference type="Proteomes" id="UP001321498"/>
    </source>
</evidence>
<feature type="region of interest" description="Disordered" evidence="1">
    <location>
        <begin position="196"/>
        <end position="240"/>
    </location>
</feature>
<dbReference type="PROSITE" id="PS51841">
    <property type="entry name" value="LTD"/>
    <property type="match status" value="2"/>
</dbReference>
<feature type="domain" description="PKD" evidence="2">
    <location>
        <begin position="1244"/>
        <end position="1326"/>
    </location>
</feature>
<evidence type="ECO:0000259" key="2">
    <source>
        <dbReference type="PROSITE" id="PS50093"/>
    </source>
</evidence>
<dbReference type="InterPro" id="IPR000601">
    <property type="entry name" value="PKD_dom"/>
</dbReference>
<dbReference type="Gene3D" id="2.60.40.1260">
    <property type="entry name" value="Lamin Tail domain"/>
    <property type="match status" value="2"/>
</dbReference>
<dbReference type="InterPro" id="IPR022409">
    <property type="entry name" value="PKD/Chitinase_dom"/>
</dbReference>
<evidence type="ECO:0000256" key="1">
    <source>
        <dbReference type="SAM" id="MobiDB-lite"/>
    </source>
</evidence>
<protein>
    <recommendedName>
        <fullName evidence="6">PKD domain-containing protein</fullName>
    </recommendedName>
</protein>
<evidence type="ECO:0000313" key="4">
    <source>
        <dbReference type="EMBL" id="BDZ45972.1"/>
    </source>
</evidence>
<dbReference type="SMART" id="SM00089">
    <property type="entry name" value="PKD"/>
    <property type="match status" value="2"/>
</dbReference>
<reference evidence="5" key="1">
    <citation type="journal article" date="2019" name="Int. J. Syst. Evol. Microbiol.">
        <title>The Global Catalogue of Microorganisms (GCM) 10K type strain sequencing project: providing services to taxonomists for standard genome sequencing and annotation.</title>
        <authorList>
            <consortium name="The Broad Institute Genomics Platform"/>
            <consortium name="The Broad Institute Genome Sequencing Center for Infectious Disease"/>
            <person name="Wu L."/>
            <person name="Ma J."/>
        </authorList>
    </citation>
    <scope>NUCLEOTIDE SEQUENCE [LARGE SCALE GENOMIC DNA]</scope>
    <source>
        <strain evidence="5">NBRC 108725</strain>
    </source>
</reference>
<dbReference type="SUPFAM" id="SSF74853">
    <property type="entry name" value="Lamin A/C globular tail domain"/>
    <property type="match status" value="2"/>
</dbReference>
<feature type="compositionally biased region" description="Basic and acidic residues" evidence="1">
    <location>
        <begin position="925"/>
        <end position="936"/>
    </location>
</feature>
<name>A0ABN6XLX6_9MICO</name>
<organism evidence="4 5">
    <name type="scientific">Naasia aerilata</name>
    <dbReference type="NCBI Taxonomy" id="1162966"/>
    <lineage>
        <taxon>Bacteria</taxon>
        <taxon>Bacillati</taxon>
        <taxon>Actinomycetota</taxon>
        <taxon>Actinomycetes</taxon>
        <taxon>Micrococcales</taxon>
        <taxon>Microbacteriaceae</taxon>
        <taxon>Naasia</taxon>
    </lineage>
</organism>
<feature type="compositionally biased region" description="Low complexity" evidence="1">
    <location>
        <begin position="751"/>
        <end position="780"/>
    </location>
</feature>
<feature type="compositionally biased region" description="Basic and acidic residues" evidence="1">
    <location>
        <begin position="902"/>
        <end position="916"/>
    </location>
</feature>
<dbReference type="EMBL" id="AP027731">
    <property type="protein sequence ID" value="BDZ45972.1"/>
    <property type="molecule type" value="Genomic_DNA"/>
</dbReference>
<keyword evidence="5" id="KW-1185">Reference proteome</keyword>
<proteinExistence type="predicted"/>
<dbReference type="CDD" id="cd00146">
    <property type="entry name" value="PKD"/>
    <property type="match status" value="2"/>
</dbReference>
<dbReference type="InterPro" id="IPR001322">
    <property type="entry name" value="Lamin_tail_dom"/>
</dbReference>
<feature type="compositionally biased region" description="Basic and acidic residues" evidence="1">
    <location>
        <begin position="835"/>
        <end position="853"/>
    </location>
</feature>
<feature type="domain" description="LTD" evidence="3">
    <location>
        <begin position="45"/>
        <end position="170"/>
    </location>
</feature>
<feature type="compositionally biased region" description="Basic and acidic residues" evidence="1">
    <location>
        <begin position="860"/>
        <end position="882"/>
    </location>
</feature>
<feature type="domain" description="PKD" evidence="2">
    <location>
        <begin position="1160"/>
        <end position="1245"/>
    </location>
</feature>
<feature type="domain" description="LTD" evidence="3">
    <location>
        <begin position="689"/>
        <end position="818"/>
    </location>
</feature>
<evidence type="ECO:0008006" key="6">
    <source>
        <dbReference type="Google" id="ProtNLM"/>
    </source>
</evidence>
<feature type="compositionally biased region" description="Basic residues" evidence="1">
    <location>
        <begin position="816"/>
        <end position="828"/>
    </location>
</feature>
<feature type="region of interest" description="Disordered" evidence="1">
    <location>
        <begin position="749"/>
        <end position="954"/>
    </location>
</feature>
<dbReference type="PROSITE" id="PS50093">
    <property type="entry name" value="PKD"/>
    <property type="match status" value="2"/>
</dbReference>
<dbReference type="InterPro" id="IPR014867">
    <property type="entry name" value="Spore_coat_CotH_CotH2/3/7"/>
</dbReference>
<dbReference type="InterPro" id="IPR036415">
    <property type="entry name" value="Lamin_tail_dom_sf"/>
</dbReference>
<dbReference type="InterPro" id="IPR013783">
    <property type="entry name" value="Ig-like_fold"/>
</dbReference>